<evidence type="ECO:0000259" key="2">
    <source>
        <dbReference type="PROSITE" id="PS50879"/>
    </source>
</evidence>
<dbReference type="InterPro" id="IPR012337">
    <property type="entry name" value="RNaseH-like_sf"/>
</dbReference>
<dbReference type="GO" id="GO:0004523">
    <property type="term" value="F:RNA-DNA hybrid ribonuclease activity"/>
    <property type="evidence" value="ECO:0007669"/>
    <property type="project" value="InterPro"/>
</dbReference>
<dbReference type="Proteomes" id="UP000187609">
    <property type="component" value="Unassembled WGS sequence"/>
</dbReference>
<dbReference type="InterPro" id="IPR036397">
    <property type="entry name" value="RNaseH_sf"/>
</dbReference>
<feature type="domain" description="RNase H type-1" evidence="2">
    <location>
        <begin position="115"/>
        <end position="242"/>
    </location>
</feature>
<protein>
    <submittedName>
        <fullName evidence="3">Ribonuclease h protein</fullName>
    </submittedName>
</protein>
<dbReference type="Gramene" id="OIT27734">
    <property type="protein sequence ID" value="OIT27734"/>
    <property type="gene ID" value="A4A49_64076"/>
</dbReference>
<proteinExistence type="predicted"/>
<dbReference type="Pfam" id="PF13456">
    <property type="entry name" value="RVT_3"/>
    <property type="match status" value="1"/>
</dbReference>
<accession>A0A1J6KEC6</accession>
<dbReference type="InterPro" id="IPR002156">
    <property type="entry name" value="RNaseH_domain"/>
</dbReference>
<feature type="region of interest" description="Disordered" evidence="1">
    <location>
        <begin position="1"/>
        <end position="20"/>
    </location>
</feature>
<dbReference type="Gene3D" id="3.30.420.10">
    <property type="entry name" value="Ribonuclease H-like superfamily/Ribonuclease H"/>
    <property type="match status" value="1"/>
</dbReference>
<evidence type="ECO:0000313" key="3">
    <source>
        <dbReference type="EMBL" id="OIT27734.1"/>
    </source>
</evidence>
<keyword evidence="4" id="KW-1185">Reference proteome</keyword>
<dbReference type="GO" id="GO:0003676">
    <property type="term" value="F:nucleic acid binding"/>
    <property type="evidence" value="ECO:0007669"/>
    <property type="project" value="InterPro"/>
</dbReference>
<reference evidence="3" key="1">
    <citation type="submission" date="2016-11" db="EMBL/GenBank/DDBJ databases">
        <title>The genome of Nicotiana attenuata.</title>
        <authorList>
            <person name="Xu S."/>
            <person name="Brockmoeller T."/>
            <person name="Gaquerel E."/>
            <person name="Navarro A."/>
            <person name="Kuhl H."/>
            <person name="Gase K."/>
            <person name="Ling Z."/>
            <person name="Zhou W."/>
            <person name="Kreitzer C."/>
            <person name="Stanke M."/>
            <person name="Tang H."/>
            <person name="Lyons E."/>
            <person name="Pandey P."/>
            <person name="Pandey S.P."/>
            <person name="Timmermann B."/>
            <person name="Baldwin I.T."/>
        </authorList>
    </citation>
    <scope>NUCLEOTIDE SEQUENCE [LARGE SCALE GENOMIC DNA]</scope>
    <source>
        <strain evidence="3">UT</strain>
    </source>
</reference>
<dbReference type="PANTHER" id="PTHR47723:SF23">
    <property type="entry name" value="REVERSE TRANSCRIPTASE-LIKE PROTEIN"/>
    <property type="match status" value="1"/>
</dbReference>
<organism evidence="3 4">
    <name type="scientific">Nicotiana attenuata</name>
    <name type="common">Coyote tobacco</name>
    <dbReference type="NCBI Taxonomy" id="49451"/>
    <lineage>
        <taxon>Eukaryota</taxon>
        <taxon>Viridiplantae</taxon>
        <taxon>Streptophyta</taxon>
        <taxon>Embryophyta</taxon>
        <taxon>Tracheophyta</taxon>
        <taxon>Spermatophyta</taxon>
        <taxon>Magnoliopsida</taxon>
        <taxon>eudicotyledons</taxon>
        <taxon>Gunneridae</taxon>
        <taxon>Pentapetalae</taxon>
        <taxon>asterids</taxon>
        <taxon>lamiids</taxon>
        <taxon>Solanales</taxon>
        <taxon>Solanaceae</taxon>
        <taxon>Nicotianoideae</taxon>
        <taxon>Nicotianeae</taxon>
        <taxon>Nicotiana</taxon>
    </lineage>
</organism>
<dbReference type="PANTHER" id="PTHR47723">
    <property type="entry name" value="OS05G0353850 PROTEIN"/>
    <property type="match status" value="1"/>
</dbReference>
<dbReference type="AlphaFoldDB" id="A0A1J6KEC6"/>
<comment type="caution">
    <text evidence="3">The sequence shown here is derived from an EMBL/GenBank/DDBJ whole genome shotgun (WGS) entry which is preliminary data.</text>
</comment>
<dbReference type="EMBL" id="MJEQ01002297">
    <property type="protein sequence ID" value="OIT27734.1"/>
    <property type="molecule type" value="Genomic_DNA"/>
</dbReference>
<dbReference type="InterPro" id="IPR053151">
    <property type="entry name" value="RNase_H-like"/>
</dbReference>
<dbReference type="SUPFAM" id="SSF53098">
    <property type="entry name" value="Ribonuclease H-like"/>
    <property type="match status" value="1"/>
</dbReference>
<sequence>MGSLNQATAYESPAHSSTGTRSEPWLLPLLGSLRFHVLFHSPMGVLFTLPSRYYFAIGHPGVFSLARNNFIFNNNKSPLSLKNIVKSAMEFKLLTESIQSPNPKTTIYIKWKPPDQGTFKLNIDGSSLGNPGRGGIGEIIRDCDSNWIVGFNMSIPHATNIYMEGLALIQGLKIAIQQNIRRLVVETDCSALVNMLTNENGPYQNLITDCRWMLTRAGEPQVTHIFREANGVVDAMAKNGSNSNFFGNPMLYFSPTPFVVSAFELDKLGTLCPRKVPLCNNI</sequence>
<name>A0A1J6KEC6_NICAT</name>
<gene>
    <name evidence="3" type="ORF">A4A49_64076</name>
</gene>
<dbReference type="SMR" id="A0A1J6KEC6"/>
<dbReference type="CDD" id="cd06222">
    <property type="entry name" value="RNase_H_like"/>
    <property type="match status" value="1"/>
</dbReference>
<dbReference type="PROSITE" id="PS50879">
    <property type="entry name" value="RNASE_H_1"/>
    <property type="match status" value="1"/>
</dbReference>
<evidence type="ECO:0000313" key="4">
    <source>
        <dbReference type="Proteomes" id="UP000187609"/>
    </source>
</evidence>
<evidence type="ECO:0000256" key="1">
    <source>
        <dbReference type="SAM" id="MobiDB-lite"/>
    </source>
</evidence>
<dbReference type="InterPro" id="IPR044730">
    <property type="entry name" value="RNase_H-like_dom_plant"/>
</dbReference>